<feature type="compositionally biased region" description="Basic and acidic residues" evidence="5">
    <location>
        <begin position="378"/>
        <end position="395"/>
    </location>
</feature>
<keyword evidence="3" id="KW-0238">DNA-binding</keyword>
<proteinExistence type="inferred from homology"/>
<organism evidence="7 8">
    <name type="scientific">Entomomonas moraniae</name>
    <dbReference type="NCBI Taxonomy" id="2213226"/>
    <lineage>
        <taxon>Bacteria</taxon>
        <taxon>Pseudomonadati</taxon>
        <taxon>Pseudomonadota</taxon>
        <taxon>Gammaproteobacteria</taxon>
        <taxon>Pseudomonadales</taxon>
        <taxon>Pseudomonadaceae</taxon>
        <taxon>Entomomonas</taxon>
    </lineage>
</organism>
<evidence type="ECO:0000256" key="3">
    <source>
        <dbReference type="ARBA" id="ARBA00023125"/>
    </source>
</evidence>
<dbReference type="InterPro" id="IPR013762">
    <property type="entry name" value="Integrase-like_cat_sf"/>
</dbReference>
<keyword evidence="8" id="KW-1185">Reference proteome</keyword>
<evidence type="ECO:0000313" key="8">
    <source>
        <dbReference type="Proteomes" id="UP000273143"/>
    </source>
</evidence>
<dbReference type="GO" id="GO:0015074">
    <property type="term" value="P:DNA integration"/>
    <property type="evidence" value="ECO:0007669"/>
    <property type="project" value="UniProtKB-KW"/>
</dbReference>
<dbReference type="Gene3D" id="1.10.443.10">
    <property type="entry name" value="Intergrase catalytic core"/>
    <property type="match status" value="1"/>
</dbReference>
<protein>
    <submittedName>
        <fullName evidence="7">Site-specific integrase</fullName>
    </submittedName>
</protein>
<dbReference type="InterPro" id="IPR002104">
    <property type="entry name" value="Integrase_catalytic"/>
</dbReference>
<dbReference type="InterPro" id="IPR025166">
    <property type="entry name" value="Integrase_DNA_bind_dom"/>
</dbReference>
<evidence type="ECO:0000256" key="5">
    <source>
        <dbReference type="SAM" id="MobiDB-lite"/>
    </source>
</evidence>
<dbReference type="Pfam" id="PF13356">
    <property type="entry name" value="Arm-DNA-bind_3"/>
    <property type="match status" value="1"/>
</dbReference>
<dbReference type="RefSeq" id="WP_127161914.1">
    <property type="nucleotide sequence ID" value="NZ_CP029822.1"/>
</dbReference>
<dbReference type="InterPro" id="IPR011010">
    <property type="entry name" value="DNA_brk_join_enz"/>
</dbReference>
<dbReference type="CDD" id="cd00801">
    <property type="entry name" value="INT_P4_C"/>
    <property type="match status" value="1"/>
</dbReference>
<feature type="domain" description="Tyr recombinase" evidence="6">
    <location>
        <begin position="240"/>
        <end position="458"/>
    </location>
</feature>
<dbReference type="InterPro" id="IPR038488">
    <property type="entry name" value="Integrase_DNA-bd_sf"/>
</dbReference>
<dbReference type="GO" id="GO:0003677">
    <property type="term" value="F:DNA binding"/>
    <property type="evidence" value="ECO:0007669"/>
    <property type="project" value="UniProtKB-KW"/>
</dbReference>
<dbReference type="KEGG" id="emo:DM558_02585"/>
<evidence type="ECO:0000259" key="6">
    <source>
        <dbReference type="PROSITE" id="PS51898"/>
    </source>
</evidence>
<evidence type="ECO:0000256" key="2">
    <source>
        <dbReference type="ARBA" id="ARBA00022908"/>
    </source>
</evidence>
<dbReference type="EMBL" id="CP029822">
    <property type="protein sequence ID" value="AZS49734.1"/>
    <property type="molecule type" value="Genomic_DNA"/>
</dbReference>
<evidence type="ECO:0000256" key="4">
    <source>
        <dbReference type="ARBA" id="ARBA00023172"/>
    </source>
</evidence>
<dbReference type="Gene3D" id="3.30.160.390">
    <property type="entry name" value="Integrase, DNA-binding domain"/>
    <property type="match status" value="1"/>
</dbReference>
<dbReference type="PROSITE" id="PS51898">
    <property type="entry name" value="TYR_RECOMBINASE"/>
    <property type="match status" value="1"/>
</dbReference>
<dbReference type="SUPFAM" id="SSF56349">
    <property type="entry name" value="DNA breaking-rejoining enzymes"/>
    <property type="match status" value="1"/>
</dbReference>
<dbReference type="InterPro" id="IPR050808">
    <property type="entry name" value="Phage_Integrase"/>
</dbReference>
<dbReference type="Pfam" id="PF00589">
    <property type="entry name" value="Phage_integrase"/>
    <property type="match status" value="1"/>
</dbReference>
<evidence type="ECO:0000256" key="1">
    <source>
        <dbReference type="ARBA" id="ARBA00008857"/>
    </source>
</evidence>
<reference evidence="8" key="1">
    <citation type="submission" date="2018-06" db="EMBL/GenBank/DDBJ databases">
        <title>Complete genome of Pseudomonas insecticola strain QZS01.</title>
        <authorList>
            <person name="Wang J."/>
            <person name="Su Q."/>
        </authorList>
    </citation>
    <scope>NUCLEOTIDE SEQUENCE [LARGE SCALE GENOMIC DNA]</scope>
    <source>
        <strain evidence="8">QZS01</strain>
    </source>
</reference>
<gene>
    <name evidence="7" type="ORF">DM558_02585</name>
</gene>
<keyword evidence="4" id="KW-0233">DNA recombination</keyword>
<dbReference type="PANTHER" id="PTHR30629:SF2">
    <property type="entry name" value="PROPHAGE INTEGRASE INTS-RELATED"/>
    <property type="match status" value="1"/>
</dbReference>
<keyword evidence="2" id="KW-0229">DNA integration</keyword>
<dbReference type="GO" id="GO:0006310">
    <property type="term" value="P:DNA recombination"/>
    <property type="evidence" value="ECO:0007669"/>
    <property type="project" value="UniProtKB-KW"/>
</dbReference>
<name>A0A3S9XBA9_9GAMM</name>
<sequence>MTRYPKKGKGTKWTQKELLAIPTQWVNDTLADGDGLIGEVRVSKVGDVSIRFKYGIKWQGKKCWYSCGTFPLNDISSIRNQRDKAKELLKQGVDPRTQKHIDKIEAKAEQQTILEQQKKQQQRNKTFTDLFITWIEQGVVRQDANTELRRTFEKDVLPVIGSVLIKEITEDHIRTVYKTILARGTTQNPRERTVVKLAADMRQLFKWADMRQPWRSLLINGNPALLVNEKQLISADYTEERDRTLTPEEIQTLYKLIQQEQDHYNNATNKRGIKLPLNPATQCAIWICLSTLCRIGELLMAKWEHIDWEEGIWFIPRENVKATRGKKQDHYIYLSDFSINFFKRLNTLTGHTQWCFPSKDNTNHVDIKSVSKRIGDRQVKFKDRTKPSQQRRHDNSLAVGNREWTPHDLRRTGATMMQELGIDINIIDRCQNHVLAGSKVRRHYLKYEYKDEKQQAWAKLGKRLEEILALSNEIL</sequence>
<dbReference type="PANTHER" id="PTHR30629">
    <property type="entry name" value="PROPHAGE INTEGRASE"/>
    <property type="match status" value="1"/>
</dbReference>
<dbReference type="InterPro" id="IPR010998">
    <property type="entry name" value="Integrase_recombinase_N"/>
</dbReference>
<comment type="similarity">
    <text evidence="1">Belongs to the 'phage' integrase family.</text>
</comment>
<dbReference type="Proteomes" id="UP000273143">
    <property type="component" value="Chromosome"/>
</dbReference>
<evidence type="ECO:0000313" key="7">
    <source>
        <dbReference type="EMBL" id="AZS49734.1"/>
    </source>
</evidence>
<dbReference type="AlphaFoldDB" id="A0A3S9XBA9"/>
<accession>A0A3S9XBA9</accession>
<dbReference type="Gene3D" id="1.10.150.130">
    <property type="match status" value="1"/>
</dbReference>
<feature type="region of interest" description="Disordered" evidence="5">
    <location>
        <begin position="378"/>
        <end position="402"/>
    </location>
</feature>